<dbReference type="Proteomes" id="UP000799778">
    <property type="component" value="Unassembled WGS sequence"/>
</dbReference>
<dbReference type="GO" id="GO:0008270">
    <property type="term" value="F:zinc ion binding"/>
    <property type="evidence" value="ECO:0007669"/>
    <property type="project" value="UniProtKB-KW"/>
</dbReference>
<reference evidence="7" key="1">
    <citation type="journal article" date="2020" name="Stud. Mycol.">
        <title>101 Dothideomycetes genomes: a test case for predicting lifestyles and emergence of pathogens.</title>
        <authorList>
            <person name="Haridas S."/>
            <person name="Albert R."/>
            <person name="Binder M."/>
            <person name="Bloem J."/>
            <person name="Labutti K."/>
            <person name="Salamov A."/>
            <person name="Andreopoulos B."/>
            <person name="Baker S."/>
            <person name="Barry K."/>
            <person name="Bills G."/>
            <person name="Bluhm B."/>
            <person name="Cannon C."/>
            <person name="Castanera R."/>
            <person name="Culley D."/>
            <person name="Daum C."/>
            <person name="Ezra D."/>
            <person name="Gonzalez J."/>
            <person name="Henrissat B."/>
            <person name="Kuo A."/>
            <person name="Liang C."/>
            <person name="Lipzen A."/>
            <person name="Lutzoni F."/>
            <person name="Magnuson J."/>
            <person name="Mondo S."/>
            <person name="Nolan M."/>
            <person name="Ohm R."/>
            <person name="Pangilinan J."/>
            <person name="Park H.-J."/>
            <person name="Ramirez L."/>
            <person name="Alfaro M."/>
            <person name="Sun H."/>
            <person name="Tritt A."/>
            <person name="Yoshinaga Y."/>
            <person name="Zwiers L.-H."/>
            <person name="Turgeon B."/>
            <person name="Goodwin S."/>
            <person name="Spatafora J."/>
            <person name="Crous P."/>
            <person name="Grigoriev I."/>
        </authorList>
    </citation>
    <scope>NUCLEOTIDE SEQUENCE</scope>
    <source>
        <strain evidence="7">CBS 175.79</strain>
    </source>
</reference>
<dbReference type="Gene3D" id="3.30.40.10">
    <property type="entry name" value="Zinc/RING finger domain, C3HC4 (zinc finger)"/>
    <property type="match status" value="2"/>
</dbReference>
<dbReference type="CDD" id="cd16448">
    <property type="entry name" value="RING-H2"/>
    <property type="match status" value="1"/>
</dbReference>
<dbReference type="InterPro" id="IPR001841">
    <property type="entry name" value="Znf_RING"/>
</dbReference>
<dbReference type="PANTHER" id="PTHR45969:SF69">
    <property type="entry name" value="FINGER DOMAIN PROTEIN, PUTATIVE (AFU_ORTHOLOGUE AFUA_3G12190)-RELATED"/>
    <property type="match status" value="1"/>
</dbReference>
<protein>
    <recommendedName>
        <fullName evidence="6">RING-type domain-containing protein</fullName>
    </recommendedName>
</protein>
<dbReference type="PROSITE" id="PS50089">
    <property type="entry name" value="ZF_RING_2"/>
    <property type="match status" value="2"/>
</dbReference>
<accession>A0A6A5XGV5</accession>
<evidence type="ECO:0000313" key="8">
    <source>
        <dbReference type="Proteomes" id="UP000799778"/>
    </source>
</evidence>
<dbReference type="GO" id="GO:0016567">
    <property type="term" value="P:protein ubiquitination"/>
    <property type="evidence" value="ECO:0007669"/>
    <property type="project" value="TreeGrafter"/>
</dbReference>
<evidence type="ECO:0000256" key="3">
    <source>
        <dbReference type="ARBA" id="ARBA00022833"/>
    </source>
</evidence>
<dbReference type="GO" id="GO:0061630">
    <property type="term" value="F:ubiquitin protein ligase activity"/>
    <property type="evidence" value="ECO:0007669"/>
    <property type="project" value="TreeGrafter"/>
</dbReference>
<evidence type="ECO:0000259" key="6">
    <source>
        <dbReference type="PROSITE" id="PS50089"/>
    </source>
</evidence>
<feature type="domain" description="RING-type" evidence="6">
    <location>
        <begin position="231"/>
        <end position="280"/>
    </location>
</feature>
<feature type="compositionally biased region" description="Basic residues" evidence="5">
    <location>
        <begin position="439"/>
        <end position="460"/>
    </location>
</feature>
<evidence type="ECO:0000256" key="1">
    <source>
        <dbReference type="ARBA" id="ARBA00022723"/>
    </source>
</evidence>
<evidence type="ECO:0000313" key="7">
    <source>
        <dbReference type="EMBL" id="KAF2012418.1"/>
    </source>
</evidence>
<evidence type="ECO:0000256" key="4">
    <source>
        <dbReference type="PROSITE-ProRule" id="PRU00175"/>
    </source>
</evidence>
<feature type="region of interest" description="Disordered" evidence="5">
    <location>
        <begin position="425"/>
        <end position="460"/>
    </location>
</feature>
<keyword evidence="2 4" id="KW-0863">Zinc-finger</keyword>
<dbReference type="SUPFAM" id="SSF57850">
    <property type="entry name" value="RING/U-box"/>
    <property type="match status" value="2"/>
</dbReference>
<proteinExistence type="predicted"/>
<evidence type="ECO:0000256" key="5">
    <source>
        <dbReference type="SAM" id="MobiDB-lite"/>
    </source>
</evidence>
<dbReference type="AlphaFoldDB" id="A0A6A5XGV5"/>
<feature type="domain" description="RING-type" evidence="6">
    <location>
        <begin position="29"/>
        <end position="74"/>
    </location>
</feature>
<keyword evidence="1" id="KW-0479">Metal-binding</keyword>
<dbReference type="Pfam" id="PF13639">
    <property type="entry name" value="zf-RING_2"/>
    <property type="match status" value="1"/>
</dbReference>
<dbReference type="PANTHER" id="PTHR45969">
    <property type="entry name" value="RING ZINC FINGER PROTEIN-RELATED"/>
    <property type="match status" value="1"/>
</dbReference>
<gene>
    <name evidence="7" type="ORF">BU24DRAFT_464816</name>
</gene>
<evidence type="ECO:0000256" key="2">
    <source>
        <dbReference type="ARBA" id="ARBA00022771"/>
    </source>
</evidence>
<sequence length="460" mass="51898">MALKFPSRDDFLDKCLKDIEMPTDNDWNCAICQEDNATSNKTRFIALDTCGHRFHRTCTRSWFAGGNDSCPLCRHLYYKEEMIVDVSEVLNDDKVVLLILADTDRFLNIKTALASSHDLDETRFRGTHRHIVENPNKESASDHREEKHMIIDMVNNVTGPIKMFLALAPTKLISLAEIQESSTPDMFEELTPELLDMLSKGGISSLDDIGRLSLNENGGSSKSSVHQDWTCPLCHQLQSPSPTVVNAQGLPICGHTIHEYCYDEWRKQGDVNEDLCPVCQIPVDSVGFIIDFTVPMSAPDVKVMILVDKSHLLNLENVMESSMPVDPNRFKKFLTTKVTFSLDCPPNCTDIHNTLFHIPTRWAKEGGAELFFILGDNQIVRLSQILAADDPNMFQSPEVMQQVLRDPTVLQATLVPEFVHEADRIAENATAGNTSSGRASRRSARRREARREARRRAREE</sequence>
<dbReference type="RefSeq" id="XP_033380757.1">
    <property type="nucleotide sequence ID" value="XM_033532228.1"/>
</dbReference>
<name>A0A6A5XGV5_9PLEO</name>
<dbReference type="SMART" id="SM00184">
    <property type="entry name" value="RING"/>
    <property type="match status" value="2"/>
</dbReference>
<keyword evidence="8" id="KW-1185">Reference proteome</keyword>
<dbReference type="EMBL" id="ML978072">
    <property type="protein sequence ID" value="KAF2012418.1"/>
    <property type="molecule type" value="Genomic_DNA"/>
</dbReference>
<organism evidence="7 8">
    <name type="scientific">Aaosphaeria arxii CBS 175.79</name>
    <dbReference type="NCBI Taxonomy" id="1450172"/>
    <lineage>
        <taxon>Eukaryota</taxon>
        <taxon>Fungi</taxon>
        <taxon>Dikarya</taxon>
        <taxon>Ascomycota</taxon>
        <taxon>Pezizomycotina</taxon>
        <taxon>Dothideomycetes</taxon>
        <taxon>Pleosporomycetidae</taxon>
        <taxon>Pleosporales</taxon>
        <taxon>Pleosporales incertae sedis</taxon>
        <taxon>Aaosphaeria</taxon>
    </lineage>
</organism>
<dbReference type="InterPro" id="IPR013083">
    <property type="entry name" value="Znf_RING/FYVE/PHD"/>
</dbReference>
<keyword evidence="3" id="KW-0862">Zinc</keyword>
<dbReference type="GeneID" id="54289625"/>